<dbReference type="Gene3D" id="3.40.50.620">
    <property type="entry name" value="HUPs"/>
    <property type="match status" value="1"/>
</dbReference>
<evidence type="ECO:0000256" key="1">
    <source>
        <dbReference type="ARBA" id="ARBA00001932"/>
    </source>
</evidence>
<feature type="binding site" evidence="5">
    <location>
        <position position="269"/>
    </location>
    <ligand>
        <name>FAD</name>
        <dbReference type="ChEBI" id="CHEBI:57692"/>
    </ligand>
</feature>
<dbReference type="InterPro" id="IPR006050">
    <property type="entry name" value="DNA_photolyase_N"/>
</dbReference>
<dbReference type="InterPro" id="IPR036134">
    <property type="entry name" value="Crypto/Photolyase_FAD-like_sf"/>
</dbReference>
<keyword evidence="4 7" id="KW-0157">Chromophore</keyword>
<evidence type="ECO:0000313" key="9">
    <source>
        <dbReference type="EMBL" id="SLN66092.1"/>
    </source>
</evidence>
<protein>
    <submittedName>
        <fullName evidence="9">Deoxyribodipyrimidine photo-lyase</fullName>
        <ecNumber evidence="9">4.1.99.3</ecNumber>
    </submittedName>
</protein>
<keyword evidence="9" id="KW-0456">Lyase</keyword>
<dbReference type="AlphaFoldDB" id="A0A1X6ZZY5"/>
<dbReference type="SUPFAM" id="SSF48173">
    <property type="entry name" value="Cryptochrome/photolyase FAD-binding domain"/>
    <property type="match status" value="1"/>
</dbReference>
<dbReference type="InterPro" id="IPR036155">
    <property type="entry name" value="Crypto/Photolyase_N_sf"/>
</dbReference>
<evidence type="ECO:0000259" key="8">
    <source>
        <dbReference type="PROSITE" id="PS51645"/>
    </source>
</evidence>
<feature type="site" description="Electron transfer via tryptophanyl radical" evidence="6">
    <location>
        <position position="380"/>
    </location>
</feature>
<keyword evidence="3 5" id="KW-0274">FAD</keyword>
<evidence type="ECO:0000256" key="4">
    <source>
        <dbReference type="ARBA" id="ARBA00022991"/>
    </source>
</evidence>
<comment type="similarity">
    <text evidence="7">Belongs to the DNA photolyase family.</text>
</comment>
<dbReference type="GO" id="GO:0009416">
    <property type="term" value="P:response to light stimulus"/>
    <property type="evidence" value="ECO:0007669"/>
    <property type="project" value="TreeGrafter"/>
</dbReference>
<evidence type="ECO:0000256" key="2">
    <source>
        <dbReference type="ARBA" id="ARBA00022630"/>
    </source>
</evidence>
<gene>
    <name evidence="9" type="primary">phr</name>
    <name evidence="9" type="ORF">ROA7450_03498</name>
</gene>
<dbReference type="GO" id="GO:0003677">
    <property type="term" value="F:DNA binding"/>
    <property type="evidence" value="ECO:0007669"/>
    <property type="project" value="TreeGrafter"/>
</dbReference>
<keyword evidence="2 5" id="KW-0285">Flavoprotein</keyword>
<dbReference type="InterPro" id="IPR002081">
    <property type="entry name" value="Cryptochrome/DNA_photolyase_1"/>
</dbReference>
<dbReference type="Proteomes" id="UP000193061">
    <property type="component" value="Unassembled WGS sequence"/>
</dbReference>
<dbReference type="InterPro" id="IPR005101">
    <property type="entry name" value="Cryptochr/Photolyase_FAD-bd"/>
</dbReference>
<dbReference type="EC" id="4.1.99.3" evidence="9"/>
<feature type="domain" description="Photolyase/cryptochrome alpha/beta" evidence="8">
    <location>
        <begin position="3"/>
        <end position="129"/>
    </location>
</feature>
<dbReference type="PANTHER" id="PTHR11455:SF9">
    <property type="entry name" value="CRYPTOCHROME CIRCADIAN CLOCK 5 ISOFORM X1"/>
    <property type="match status" value="1"/>
</dbReference>
<comment type="cofactor">
    <cofactor evidence="5">
        <name>FAD</name>
        <dbReference type="ChEBI" id="CHEBI:57692"/>
    </cofactor>
    <text evidence="5">Binds 1 FAD per subunit.</text>
</comment>
<evidence type="ECO:0000256" key="6">
    <source>
        <dbReference type="PIRSR" id="PIRSR602081-2"/>
    </source>
</evidence>
<dbReference type="InterPro" id="IPR014729">
    <property type="entry name" value="Rossmann-like_a/b/a_fold"/>
</dbReference>
<accession>A0A1X6ZZY5</accession>
<evidence type="ECO:0000313" key="10">
    <source>
        <dbReference type="Proteomes" id="UP000193061"/>
    </source>
</evidence>
<name>A0A1X6ZZY5_9RHOB</name>
<dbReference type="PANTHER" id="PTHR11455">
    <property type="entry name" value="CRYPTOCHROME"/>
    <property type="match status" value="1"/>
</dbReference>
<evidence type="ECO:0000256" key="5">
    <source>
        <dbReference type="PIRSR" id="PIRSR602081-1"/>
    </source>
</evidence>
<dbReference type="Gene3D" id="1.25.40.80">
    <property type="match status" value="1"/>
</dbReference>
<feature type="binding site" evidence="5">
    <location>
        <begin position="234"/>
        <end position="238"/>
    </location>
    <ligand>
        <name>FAD</name>
        <dbReference type="ChEBI" id="CHEBI:57692"/>
    </ligand>
</feature>
<dbReference type="PROSITE" id="PS00394">
    <property type="entry name" value="DNA_PHOTOLYASES_1_1"/>
    <property type="match status" value="1"/>
</dbReference>
<evidence type="ECO:0000256" key="7">
    <source>
        <dbReference type="RuleBase" id="RU004182"/>
    </source>
</evidence>
<dbReference type="PRINTS" id="PR00147">
    <property type="entry name" value="DNAPHOTLYASE"/>
</dbReference>
<feature type="site" description="Electron transfer via tryptophanyl radical" evidence="6">
    <location>
        <position position="303"/>
    </location>
</feature>
<dbReference type="EMBL" id="FWFX01000013">
    <property type="protein sequence ID" value="SLN66092.1"/>
    <property type="molecule type" value="Genomic_DNA"/>
</dbReference>
<feature type="binding site" evidence="5">
    <location>
        <position position="222"/>
    </location>
    <ligand>
        <name>FAD</name>
        <dbReference type="ChEBI" id="CHEBI:57692"/>
    </ligand>
</feature>
<dbReference type="SUPFAM" id="SSF52425">
    <property type="entry name" value="Cryptochrome/photolyase, N-terminal domain"/>
    <property type="match status" value="1"/>
</dbReference>
<feature type="binding site" evidence="5">
    <location>
        <begin position="370"/>
        <end position="372"/>
    </location>
    <ligand>
        <name>FAD</name>
        <dbReference type="ChEBI" id="CHEBI:57692"/>
    </ligand>
</feature>
<evidence type="ECO:0000256" key="3">
    <source>
        <dbReference type="ARBA" id="ARBA00022827"/>
    </source>
</evidence>
<feature type="site" description="Electron transfer via tryptophanyl radical" evidence="6">
    <location>
        <position position="357"/>
    </location>
</feature>
<dbReference type="GO" id="GO:0006950">
    <property type="term" value="P:response to stress"/>
    <property type="evidence" value="ECO:0007669"/>
    <property type="project" value="UniProtKB-ARBA"/>
</dbReference>
<sequence>MNSPILLWFRKDFRLADHPMLDAAVRSGRPIIPVFILDEVVETYGAAPKWRLGEALQEFRRQLERLGSRLILRRGKAKECLLTLTQETGAQDIWWGRTYDPNSITRDTEVKTALKAAGYNARSFRGHLLFEPWVVETKQGGFFKVYSPFWRAVKDRNIPFPRPTPEKLAASTNWPQSEDIANWALGSAMNRGAQVIAQHAVVGEAAALQRLNTFLDGPIKAYKERRDFLAEPATSRLSENLAWGEISPRTIWHAGMRARHKGAPGAECFLKELVWREFAYHLAYHSPQITTRNWREEWDSFPWSEEDDEDVLRWKQGRTGIPLVDAAMRELYLTGYMHNRSRMIVGSFLTKHMMKHWRIGQKWFEDCLIDWDPASNAMGWQWMAGSGPDAAPYFRIFNPETQAKKFDPDRAYITRFVSELSPDPGSEASSFYEFCPRSWHLTPNLPYPDPIVDLSEGRLRALAAYQARRDQKD</sequence>
<organism evidence="9 10">
    <name type="scientific">Roseovarius albus</name>
    <dbReference type="NCBI Taxonomy" id="1247867"/>
    <lineage>
        <taxon>Bacteria</taxon>
        <taxon>Pseudomonadati</taxon>
        <taxon>Pseudomonadota</taxon>
        <taxon>Alphaproteobacteria</taxon>
        <taxon>Rhodobacterales</taxon>
        <taxon>Roseobacteraceae</taxon>
        <taxon>Roseovarius</taxon>
    </lineage>
</organism>
<reference evidence="9 10" key="1">
    <citation type="submission" date="2017-03" db="EMBL/GenBank/DDBJ databases">
        <authorList>
            <person name="Afonso C.L."/>
            <person name="Miller P.J."/>
            <person name="Scott M.A."/>
            <person name="Spackman E."/>
            <person name="Goraichik I."/>
            <person name="Dimitrov K.M."/>
            <person name="Suarez D.L."/>
            <person name="Swayne D.E."/>
        </authorList>
    </citation>
    <scope>NUCLEOTIDE SEQUENCE [LARGE SCALE GENOMIC DNA]</scope>
    <source>
        <strain evidence="9 10">CECT 7450</strain>
    </source>
</reference>
<keyword evidence="10" id="KW-1185">Reference proteome</keyword>
<dbReference type="GO" id="GO:0071949">
    <property type="term" value="F:FAD binding"/>
    <property type="evidence" value="ECO:0007669"/>
    <property type="project" value="TreeGrafter"/>
</dbReference>
<dbReference type="Gene3D" id="1.10.579.10">
    <property type="entry name" value="DNA Cyclobutane Dipyrimidine Photolyase, subunit A, domain 3"/>
    <property type="match status" value="1"/>
</dbReference>
<comment type="cofactor">
    <cofactor evidence="1">
        <name>(6R)-5,10-methylene-5,6,7,8-tetrahydrofolate</name>
        <dbReference type="ChEBI" id="CHEBI:15636"/>
    </cofactor>
</comment>
<dbReference type="Pfam" id="PF00875">
    <property type="entry name" value="DNA_photolyase"/>
    <property type="match status" value="1"/>
</dbReference>
<dbReference type="Pfam" id="PF03441">
    <property type="entry name" value="FAD_binding_7"/>
    <property type="match status" value="1"/>
</dbReference>
<proteinExistence type="inferred from homology"/>
<dbReference type="GO" id="GO:0003904">
    <property type="term" value="F:deoxyribodipyrimidine photo-lyase activity"/>
    <property type="evidence" value="ECO:0007669"/>
    <property type="project" value="UniProtKB-EC"/>
</dbReference>
<dbReference type="GO" id="GO:0006139">
    <property type="term" value="P:nucleobase-containing compound metabolic process"/>
    <property type="evidence" value="ECO:0007669"/>
    <property type="project" value="UniProtKB-ARBA"/>
</dbReference>
<dbReference type="PROSITE" id="PS51645">
    <property type="entry name" value="PHR_CRY_ALPHA_BETA"/>
    <property type="match status" value="1"/>
</dbReference>
<dbReference type="InterPro" id="IPR018394">
    <property type="entry name" value="DNA_photolyase_1_CS_C"/>
</dbReference>